<dbReference type="Proteomes" id="UP000799437">
    <property type="component" value="Unassembled WGS sequence"/>
</dbReference>
<dbReference type="EMBL" id="ML996573">
    <property type="protein sequence ID" value="KAF2757515.1"/>
    <property type="molecule type" value="Genomic_DNA"/>
</dbReference>
<dbReference type="OrthoDB" id="3259529at2759"/>
<gene>
    <name evidence="1" type="ORF">EJ05DRAFT_511314</name>
</gene>
<proteinExistence type="predicted"/>
<dbReference type="GeneID" id="54489292"/>
<accession>A0A6A6W4N4</accession>
<dbReference type="RefSeq" id="XP_033599966.1">
    <property type="nucleotide sequence ID" value="XM_033748238.1"/>
</dbReference>
<evidence type="ECO:0000313" key="2">
    <source>
        <dbReference type="Proteomes" id="UP000799437"/>
    </source>
</evidence>
<keyword evidence="2" id="KW-1185">Reference proteome</keyword>
<organism evidence="1 2">
    <name type="scientific">Pseudovirgaria hyperparasitica</name>
    <dbReference type="NCBI Taxonomy" id="470096"/>
    <lineage>
        <taxon>Eukaryota</taxon>
        <taxon>Fungi</taxon>
        <taxon>Dikarya</taxon>
        <taxon>Ascomycota</taxon>
        <taxon>Pezizomycotina</taxon>
        <taxon>Dothideomycetes</taxon>
        <taxon>Dothideomycetes incertae sedis</taxon>
        <taxon>Acrospermales</taxon>
        <taxon>Acrospermaceae</taxon>
        <taxon>Pseudovirgaria</taxon>
    </lineage>
</organism>
<name>A0A6A6W4N4_9PEZI</name>
<sequence length="251" mass="28716">MKRLASCGGHGTFEIRDVTCLLEQNGIPCCVVGVSALMFYGALRVRDKWEICVATEKVDEAADIIRQHEEYTQTNEKRYPQPMSFAHMYTWFRGTEVDYEFCLVPSLHARIPIDQVSVWRSSNGVPYAPLPDLVQSYLDKYDLVSLCDIVDGANLDYDWGITNLDLKGKTDVEWAHQRNAELMGGEGKLDISLAASVLPTCHVETMSMWRKVTEDKKERLLQVMLPHELFETRFMLKGSISEPWREERDGC</sequence>
<dbReference type="AlphaFoldDB" id="A0A6A6W4N4"/>
<protein>
    <submittedName>
        <fullName evidence="1">Uncharacterized protein</fullName>
    </submittedName>
</protein>
<reference evidence="1" key="1">
    <citation type="journal article" date="2020" name="Stud. Mycol.">
        <title>101 Dothideomycetes genomes: a test case for predicting lifestyles and emergence of pathogens.</title>
        <authorList>
            <person name="Haridas S."/>
            <person name="Albert R."/>
            <person name="Binder M."/>
            <person name="Bloem J."/>
            <person name="Labutti K."/>
            <person name="Salamov A."/>
            <person name="Andreopoulos B."/>
            <person name="Baker S."/>
            <person name="Barry K."/>
            <person name="Bills G."/>
            <person name="Bluhm B."/>
            <person name="Cannon C."/>
            <person name="Castanera R."/>
            <person name="Culley D."/>
            <person name="Daum C."/>
            <person name="Ezra D."/>
            <person name="Gonzalez J."/>
            <person name="Henrissat B."/>
            <person name="Kuo A."/>
            <person name="Liang C."/>
            <person name="Lipzen A."/>
            <person name="Lutzoni F."/>
            <person name="Magnuson J."/>
            <person name="Mondo S."/>
            <person name="Nolan M."/>
            <person name="Ohm R."/>
            <person name="Pangilinan J."/>
            <person name="Park H.-J."/>
            <person name="Ramirez L."/>
            <person name="Alfaro M."/>
            <person name="Sun H."/>
            <person name="Tritt A."/>
            <person name="Yoshinaga Y."/>
            <person name="Zwiers L.-H."/>
            <person name="Turgeon B."/>
            <person name="Goodwin S."/>
            <person name="Spatafora J."/>
            <person name="Crous P."/>
            <person name="Grigoriev I."/>
        </authorList>
    </citation>
    <scope>NUCLEOTIDE SEQUENCE</scope>
    <source>
        <strain evidence="1">CBS 121739</strain>
    </source>
</reference>
<evidence type="ECO:0000313" key="1">
    <source>
        <dbReference type="EMBL" id="KAF2757515.1"/>
    </source>
</evidence>